<dbReference type="Proteomes" id="UP000014463">
    <property type="component" value="Unassembled WGS sequence"/>
</dbReference>
<dbReference type="AlphaFoldDB" id="S2KU20"/>
<accession>S2KU20</accession>
<gene>
    <name evidence="2" type="ORF">L861_01790</name>
</gene>
<feature type="compositionally biased region" description="Polar residues" evidence="1">
    <location>
        <begin position="1"/>
        <end position="13"/>
    </location>
</feature>
<reference evidence="2 3" key="1">
    <citation type="journal article" date="2013" name="Genome Announc.">
        <title>Draft genome sequence of the moderately halophilic gammaproteobacterium Halomonas anticariensis FP35.</title>
        <authorList>
            <person name="Tahrioui A."/>
            <person name="Quesada E."/>
            <person name="Llamas I."/>
        </authorList>
    </citation>
    <scope>NUCLEOTIDE SEQUENCE [LARGE SCALE GENOMIC DNA]</scope>
    <source>
        <strain evidence="3">DSM 16096 / CECT 5854 / LMG 22089 / FP35</strain>
    </source>
</reference>
<proteinExistence type="predicted"/>
<feature type="region of interest" description="Disordered" evidence="1">
    <location>
        <begin position="1"/>
        <end position="48"/>
    </location>
</feature>
<organism evidence="2 3">
    <name type="scientific">Litchfieldella anticariensis (strain DSM 16096 / CECT 5854 / CIP 108499 / LMG 22089 / FP35)</name>
    <name type="common">Halomonas anticariensis</name>
    <dbReference type="NCBI Taxonomy" id="1121939"/>
    <lineage>
        <taxon>Bacteria</taxon>
        <taxon>Pseudomonadati</taxon>
        <taxon>Pseudomonadota</taxon>
        <taxon>Gammaproteobacteria</taxon>
        <taxon>Oceanospirillales</taxon>
        <taxon>Halomonadaceae</taxon>
        <taxon>Litchfieldella</taxon>
    </lineage>
</organism>
<evidence type="ECO:0000313" key="2">
    <source>
        <dbReference type="EMBL" id="EPC04063.1"/>
    </source>
</evidence>
<evidence type="ECO:0000256" key="1">
    <source>
        <dbReference type="SAM" id="MobiDB-lite"/>
    </source>
</evidence>
<name>S2KU20_LITA3</name>
<comment type="caution">
    <text evidence="2">The sequence shown here is derived from an EMBL/GenBank/DDBJ whole genome shotgun (WGS) entry which is preliminary data.</text>
</comment>
<dbReference type="EMBL" id="ASTJ01000011">
    <property type="protein sequence ID" value="EPC04063.1"/>
    <property type="molecule type" value="Genomic_DNA"/>
</dbReference>
<dbReference type="OrthoDB" id="4378831at2"/>
<keyword evidence="3" id="KW-1185">Reference proteome</keyword>
<sequence>MTDALKQTGSSSVSHRKESHAPEPSGVRQVYPNVSHHSYLPVREVQDA</sequence>
<evidence type="ECO:0000313" key="3">
    <source>
        <dbReference type="Proteomes" id="UP000014463"/>
    </source>
</evidence>
<protein>
    <submittedName>
        <fullName evidence="2">Uncharacterized protein</fullName>
    </submittedName>
</protein>
<dbReference type="RefSeq" id="WP_016414795.1">
    <property type="nucleotide sequence ID" value="NZ_AUAB01000028.1"/>
</dbReference>